<evidence type="ECO:0000259" key="7">
    <source>
        <dbReference type="PROSITE" id="PS00036"/>
    </source>
</evidence>
<keyword evidence="3 4" id="KW-0408">Iron</keyword>
<dbReference type="InterPro" id="IPR050121">
    <property type="entry name" value="Cytochrome_P450_monoxygenase"/>
</dbReference>
<name>A0A8H4IPG9_9PEZI</name>
<dbReference type="PANTHER" id="PTHR24305">
    <property type="entry name" value="CYTOCHROME P450"/>
    <property type="match status" value="1"/>
</dbReference>
<dbReference type="PRINTS" id="PR00463">
    <property type="entry name" value="EP450I"/>
</dbReference>
<keyword evidence="4" id="KW-0349">Heme</keyword>
<feature type="region of interest" description="Disordered" evidence="6">
    <location>
        <begin position="621"/>
        <end position="646"/>
    </location>
</feature>
<dbReference type="SUPFAM" id="SSF48264">
    <property type="entry name" value="Cytochrome P450"/>
    <property type="match status" value="1"/>
</dbReference>
<feature type="repeat" description="ANK" evidence="5">
    <location>
        <begin position="733"/>
        <end position="760"/>
    </location>
</feature>
<dbReference type="InterPro" id="IPR002110">
    <property type="entry name" value="Ankyrin_rpt"/>
</dbReference>
<dbReference type="GO" id="GO:0003700">
    <property type="term" value="F:DNA-binding transcription factor activity"/>
    <property type="evidence" value="ECO:0007669"/>
    <property type="project" value="InterPro"/>
</dbReference>
<keyword evidence="9" id="KW-1185">Reference proteome</keyword>
<feature type="compositionally biased region" description="Low complexity" evidence="6">
    <location>
        <begin position="504"/>
        <end position="513"/>
    </location>
</feature>
<feature type="region of interest" description="Disordered" evidence="6">
    <location>
        <begin position="491"/>
        <end position="561"/>
    </location>
</feature>
<dbReference type="InterPro" id="IPR036396">
    <property type="entry name" value="Cyt_P450_sf"/>
</dbReference>
<feature type="binding site" description="axial binding residue" evidence="4">
    <location>
        <position position="444"/>
    </location>
    <ligand>
        <name>heme</name>
        <dbReference type="ChEBI" id="CHEBI:30413"/>
    </ligand>
    <ligandPart>
        <name>Fe</name>
        <dbReference type="ChEBI" id="CHEBI:18248"/>
    </ligandPart>
</feature>
<comment type="caution">
    <text evidence="8">The sequence shown here is derived from an EMBL/GenBank/DDBJ whole genome shotgun (WGS) entry which is preliminary data.</text>
</comment>
<dbReference type="InterPro" id="IPR001128">
    <property type="entry name" value="Cyt_P450"/>
</dbReference>
<feature type="domain" description="BZIP" evidence="7">
    <location>
        <begin position="483"/>
        <end position="498"/>
    </location>
</feature>
<organism evidence="8 9">
    <name type="scientific">Botryosphaeria dothidea</name>
    <dbReference type="NCBI Taxonomy" id="55169"/>
    <lineage>
        <taxon>Eukaryota</taxon>
        <taxon>Fungi</taxon>
        <taxon>Dikarya</taxon>
        <taxon>Ascomycota</taxon>
        <taxon>Pezizomycotina</taxon>
        <taxon>Dothideomycetes</taxon>
        <taxon>Dothideomycetes incertae sedis</taxon>
        <taxon>Botryosphaeriales</taxon>
        <taxon>Botryosphaeriaceae</taxon>
        <taxon>Botryosphaeria</taxon>
    </lineage>
</organism>
<evidence type="ECO:0000256" key="4">
    <source>
        <dbReference type="PIRSR" id="PIRSR602401-1"/>
    </source>
</evidence>
<keyword evidence="5" id="KW-0040">ANK repeat</keyword>
<feature type="compositionally biased region" description="Low complexity" evidence="6">
    <location>
        <begin position="533"/>
        <end position="543"/>
    </location>
</feature>
<dbReference type="InterPro" id="IPR036770">
    <property type="entry name" value="Ankyrin_rpt-contain_sf"/>
</dbReference>
<dbReference type="PROSITE" id="PS50088">
    <property type="entry name" value="ANK_REPEAT"/>
    <property type="match status" value="3"/>
</dbReference>
<dbReference type="GO" id="GO:0004497">
    <property type="term" value="F:monooxygenase activity"/>
    <property type="evidence" value="ECO:0007669"/>
    <property type="project" value="InterPro"/>
</dbReference>
<dbReference type="OrthoDB" id="1470350at2759"/>
<dbReference type="InterPro" id="IPR002401">
    <property type="entry name" value="Cyt_P450_E_grp-I"/>
</dbReference>
<dbReference type="SUPFAM" id="SSF48403">
    <property type="entry name" value="Ankyrin repeat"/>
    <property type="match status" value="1"/>
</dbReference>
<reference evidence="8" key="1">
    <citation type="submission" date="2020-04" db="EMBL/GenBank/DDBJ databases">
        <title>Genome Assembly and Annotation of Botryosphaeria dothidea sdau 11-99, a Latent Pathogen of Apple Fruit Ring Rot in China.</title>
        <authorList>
            <person name="Yu C."/>
            <person name="Diao Y."/>
            <person name="Lu Q."/>
            <person name="Zhao J."/>
            <person name="Cui S."/>
            <person name="Peng C."/>
            <person name="He B."/>
            <person name="Liu H."/>
        </authorList>
    </citation>
    <scope>NUCLEOTIDE SEQUENCE [LARGE SCALE GENOMIC DNA]</scope>
    <source>
        <strain evidence="8">Sdau11-99</strain>
    </source>
</reference>
<dbReference type="PROSITE" id="PS00086">
    <property type="entry name" value="CYTOCHROME_P450"/>
    <property type="match status" value="1"/>
</dbReference>
<dbReference type="Pfam" id="PF12796">
    <property type="entry name" value="Ank_2"/>
    <property type="match status" value="1"/>
</dbReference>
<dbReference type="AlphaFoldDB" id="A0A8H4IPG9"/>
<keyword evidence="2 4" id="KW-0479">Metal-binding</keyword>
<dbReference type="Proteomes" id="UP000572817">
    <property type="component" value="Unassembled WGS sequence"/>
</dbReference>
<dbReference type="GO" id="GO:0016705">
    <property type="term" value="F:oxidoreductase activity, acting on paired donors, with incorporation or reduction of molecular oxygen"/>
    <property type="evidence" value="ECO:0007669"/>
    <property type="project" value="InterPro"/>
</dbReference>
<feature type="compositionally biased region" description="Basic and acidic residues" evidence="6">
    <location>
        <begin position="545"/>
        <end position="559"/>
    </location>
</feature>
<evidence type="ECO:0000256" key="5">
    <source>
        <dbReference type="PROSITE-ProRule" id="PRU00023"/>
    </source>
</evidence>
<dbReference type="Pfam" id="PF00067">
    <property type="entry name" value="p450"/>
    <property type="match status" value="1"/>
</dbReference>
<dbReference type="PROSITE" id="PS00036">
    <property type="entry name" value="BZIP_BASIC"/>
    <property type="match status" value="1"/>
</dbReference>
<evidence type="ECO:0000256" key="6">
    <source>
        <dbReference type="SAM" id="MobiDB-lite"/>
    </source>
</evidence>
<proteinExistence type="predicted"/>
<dbReference type="CDD" id="cd11062">
    <property type="entry name" value="CYP58-like"/>
    <property type="match status" value="1"/>
</dbReference>
<dbReference type="PANTHER" id="PTHR24305:SF156">
    <property type="entry name" value="P450, PUTATIVE (EUROFUNG)-RELATED"/>
    <property type="match status" value="1"/>
</dbReference>
<accession>A0A8H4IPG9</accession>
<protein>
    <submittedName>
        <fullName evidence="8">Cytochrome p450</fullName>
    </submittedName>
</protein>
<comment type="cofactor">
    <cofactor evidence="1 4">
        <name>heme</name>
        <dbReference type="ChEBI" id="CHEBI:30413"/>
    </cofactor>
</comment>
<sequence>MGFIRAGLDLEPDWGLVSGLLFLSLAALIGIARGLRDPLRGIPGPRICAWTPLWLHYHSWKGTQCAAIRDLHAKYGPVVRVAPNEVDIADGAALWPIYMERGGFAKAKSYRTFDIDSHATIFTTLSLDRRAARLKAVQSMFSHAAVAGATTVIRDCAERTVARLVDAKKRHGPDVPVDVLDLTRSYAVDAVSAYVLGRSYGGLDEAVDQPLSVSPFVDSFVAMSRFFNVGPALWWTVEHLQQLPLPGCERERRATMASAAAVDRFLCRLVDDAIGEKEQHSTNTSYPARLLACGLSRENIIAECKDVVFAGTDSTGNNLATIIWYLAARPDVYRTLRAELEEAGPDKDGLELATLPYLSGVIKETLRLSMAISCRLPRVVPPDGFRHGEYWFPAGTSVGVSAYQLHLNPEVFPEPFAFRPERWLDASPEMQRDWLPFGKGARACVARNLALMELMEDTMQQQQDQVMAPEECSMWGMQSAAQRRRIQNRFAQRNHRKRVREQQQKQQEQGRGQDSVQREQMESLENFSPPGAVEMQGQGQVQEENQEHQEEARPAEQGHEPLAGSEQLCIEDFIDFMPHGMATPGSGSDLWSGCGTRAEPPGTGLALETAAQASQSAGSAAWAPGLLPSPSPSHSSSGRLGSCGSVSAPAVRPFRTQAQARAGTETQWTTALHIATRQGHDRLARVLLEHGAGPNERDSNGQTALHVAAHHGHERLARVLLEHGADVDAVDGEGWTPLHRAAESGDDSTARLLLARDWAL</sequence>
<dbReference type="GO" id="GO:0020037">
    <property type="term" value="F:heme binding"/>
    <property type="evidence" value="ECO:0007669"/>
    <property type="project" value="InterPro"/>
</dbReference>
<evidence type="ECO:0000256" key="3">
    <source>
        <dbReference type="ARBA" id="ARBA00023004"/>
    </source>
</evidence>
<dbReference type="Gene3D" id="1.10.630.10">
    <property type="entry name" value="Cytochrome P450"/>
    <property type="match status" value="1"/>
</dbReference>
<dbReference type="InterPro" id="IPR017972">
    <property type="entry name" value="Cyt_P450_CS"/>
</dbReference>
<dbReference type="GO" id="GO:0005506">
    <property type="term" value="F:iron ion binding"/>
    <property type="evidence" value="ECO:0007669"/>
    <property type="project" value="InterPro"/>
</dbReference>
<dbReference type="PRINTS" id="PR00385">
    <property type="entry name" value="P450"/>
</dbReference>
<dbReference type="Gene3D" id="1.25.40.20">
    <property type="entry name" value="Ankyrin repeat-containing domain"/>
    <property type="match status" value="1"/>
</dbReference>
<dbReference type="InterPro" id="IPR004827">
    <property type="entry name" value="bZIP"/>
</dbReference>
<evidence type="ECO:0000256" key="2">
    <source>
        <dbReference type="ARBA" id="ARBA00022723"/>
    </source>
</evidence>
<dbReference type="SMART" id="SM00248">
    <property type="entry name" value="ANK"/>
    <property type="match status" value="3"/>
</dbReference>
<evidence type="ECO:0000313" key="8">
    <source>
        <dbReference type="EMBL" id="KAF4303994.1"/>
    </source>
</evidence>
<evidence type="ECO:0000313" key="9">
    <source>
        <dbReference type="Proteomes" id="UP000572817"/>
    </source>
</evidence>
<dbReference type="PROSITE" id="PS50297">
    <property type="entry name" value="ANK_REP_REGION"/>
    <property type="match status" value="3"/>
</dbReference>
<dbReference type="CDD" id="cd14688">
    <property type="entry name" value="bZIP_YAP"/>
    <property type="match status" value="1"/>
</dbReference>
<gene>
    <name evidence="8" type="ORF">GTA08_BOTSDO08282</name>
</gene>
<feature type="repeat" description="ANK" evidence="5">
    <location>
        <begin position="667"/>
        <end position="699"/>
    </location>
</feature>
<feature type="repeat" description="ANK" evidence="5">
    <location>
        <begin position="700"/>
        <end position="732"/>
    </location>
</feature>
<dbReference type="EMBL" id="WWBZ02000051">
    <property type="protein sequence ID" value="KAF4303994.1"/>
    <property type="molecule type" value="Genomic_DNA"/>
</dbReference>
<evidence type="ECO:0000256" key="1">
    <source>
        <dbReference type="ARBA" id="ARBA00001971"/>
    </source>
</evidence>